<dbReference type="AlphaFoldDB" id="A0A4W3JHH3"/>
<feature type="compositionally biased region" description="Polar residues" evidence="1">
    <location>
        <begin position="435"/>
        <end position="444"/>
    </location>
</feature>
<dbReference type="InterPro" id="IPR001849">
    <property type="entry name" value="PH_domain"/>
</dbReference>
<keyword evidence="4" id="KW-1185">Reference proteome</keyword>
<accession>A0A4W3JHH3</accession>
<proteinExistence type="predicted"/>
<dbReference type="PROSITE" id="PS50003">
    <property type="entry name" value="PH_DOMAIN"/>
    <property type="match status" value="1"/>
</dbReference>
<evidence type="ECO:0000256" key="1">
    <source>
        <dbReference type="SAM" id="MobiDB-lite"/>
    </source>
</evidence>
<feature type="compositionally biased region" description="Polar residues" evidence="1">
    <location>
        <begin position="399"/>
        <end position="411"/>
    </location>
</feature>
<reference evidence="3" key="4">
    <citation type="submission" date="2025-08" db="UniProtKB">
        <authorList>
            <consortium name="Ensembl"/>
        </authorList>
    </citation>
    <scope>IDENTIFICATION</scope>
</reference>
<dbReference type="PANTHER" id="PTHR15126">
    <property type="entry name" value="SH3-BINDING"/>
    <property type="match status" value="1"/>
</dbReference>
<dbReference type="SMART" id="SM00233">
    <property type="entry name" value="PH"/>
    <property type="match status" value="1"/>
</dbReference>
<sequence>MAGRIDEYWPIPMRAIGAQNLLTMPGGVAVSGYLHKKGGSQWKIMKWPLRFVIIHKACIYYFKTSTSPFPQGAFSLNGYNRVMRATEETTSSNVFPFKIIHFNRKHRTWFFSASCEEERKMWMMTLRKEIDHYHEKTDSQGSSDTNSDSDSFYGSIELPVAIKYVPGQTTSGDYDDEEDYLKPDDFLPQQQEPPEYPENRKPSLPPLPPPNKPKFIQNQNLAVSPPPRPEKFKPPSLASHWSAPPPGYLKALPSAKELQQKPKVIPSCPNFSAKSPNLLIDELITQNQHRRMSEAEAPPLPLNKPKFKVNSPPYEIAKPTLYKPDILPKPGATSPKPPPLASKPKARKPSNVSLVTLQRISPEGQSFRLPEIEKPKTWQSTQESSHSPDDDDDDYENVQLPSSVFINTTESSDVERLFKSGSPAHKPLNGLYGIRNSSSRTGQV</sequence>
<evidence type="ECO:0000313" key="3">
    <source>
        <dbReference type="Ensembl" id="ENSCMIP00000038886.1"/>
    </source>
</evidence>
<dbReference type="GO" id="GO:0007165">
    <property type="term" value="P:signal transduction"/>
    <property type="evidence" value="ECO:0007669"/>
    <property type="project" value="InterPro"/>
</dbReference>
<dbReference type="FunFam" id="2.30.29.30:FF:000147">
    <property type="entry name" value="SH3 domain-binding protein 2 isoform X2"/>
    <property type="match status" value="1"/>
</dbReference>
<dbReference type="Gene3D" id="2.30.29.30">
    <property type="entry name" value="Pleckstrin-homology domain (PH domain)/Phosphotyrosine-binding domain (PTB)"/>
    <property type="match status" value="1"/>
</dbReference>
<evidence type="ECO:0000259" key="2">
    <source>
        <dbReference type="PROSITE" id="PS50003"/>
    </source>
</evidence>
<feature type="domain" description="PH" evidence="2">
    <location>
        <begin position="27"/>
        <end position="131"/>
    </location>
</feature>
<feature type="region of interest" description="Disordered" evidence="1">
    <location>
        <begin position="289"/>
        <end position="444"/>
    </location>
</feature>
<organism evidence="3 4">
    <name type="scientific">Callorhinchus milii</name>
    <name type="common">Ghost shark</name>
    <dbReference type="NCBI Taxonomy" id="7868"/>
    <lineage>
        <taxon>Eukaryota</taxon>
        <taxon>Metazoa</taxon>
        <taxon>Chordata</taxon>
        <taxon>Craniata</taxon>
        <taxon>Vertebrata</taxon>
        <taxon>Chondrichthyes</taxon>
        <taxon>Holocephali</taxon>
        <taxon>Chimaeriformes</taxon>
        <taxon>Callorhinchidae</taxon>
        <taxon>Callorhinchus</taxon>
    </lineage>
</organism>
<dbReference type="InterPro" id="IPR011993">
    <property type="entry name" value="PH-like_dom_sf"/>
</dbReference>
<reference evidence="4" key="2">
    <citation type="journal article" date="2007" name="PLoS Biol.">
        <title>Survey sequencing and comparative analysis of the elephant shark (Callorhinchus milii) genome.</title>
        <authorList>
            <person name="Venkatesh B."/>
            <person name="Kirkness E.F."/>
            <person name="Loh Y.H."/>
            <person name="Halpern A.L."/>
            <person name="Lee A.P."/>
            <person name="Johnson J."/>
            <person name="Dandona N."/>
            <person name="Viswanathan L.D."/>
            <person name="Tay A."/>
            <person name="Venter J.C."/>
            <person name="Strausberg R.L."/>
            <person name="Brenner S."/>
        </authorList>
    </citation>
    <scope>NUCLEOTIDE SEQUENCE [LARGE SCALE GENOMIC DNA]</scope>
</reference>
<dbReference type="PANTHER" id="PTHR15126:SF4">
    <property type="entry name" value="SH3 DOMAIN-BINDING PROTEIN 2"/>
    <property type="match status" value="1"/>
</dbReference>
<reference evidence="4" key="1">
    <citation type="journal article" date="2006" name="Science">
        <title>Ancient noncoding elements conserved in the human genome.</title>
        <authorList>
            <person name="Venkatesh B."/>
            <person name="Kirkness E.F."/>
            <person name="Loh Y.H."/>
            <person name="Halpern A.L."/>
            <person name="Lee A.P."/>
            <person name="Johnson J."/>
            <person name="Dandona N."/>
            <person name="Viswanathan L.D."/>
            <person name="Tay A."/>
            <person name="Venter J.C."/>
            <person name="Strausberg R.L."/>
            <person name="Brenner S."/>
        </authorList>
    </citation>
    <scope>NUCLEOTIDE SEQUENCE [LARGE SCALE GENOMIC DNA]</scope>
</reference>
<dbReference type="Proteomes" id="UP000314986">
    <property type="component" value="Unassembled WGS sequence"/>
</dbReference>
<reference evidence="3" key="5">
    <citation type="submission" date="2025-09" db="UniProtKB">
        <authorList>
            <consortium name="Ensembl"/>
        </authorList>
    </citation>
    <scope>IDENTIFICATION</scope>
</reference>
<gene>
    <name evidence="3" type="primary">sh3bp2</name>
</gene>
<reference evidence="4" key="3">
    <citation type="journal article" date="2014" name="Nature">
        <title>Elephant shark genome provides unique insights into gnathostome evolution.</title>
        <authorList>
            <consortium name="International Elephant Shark Genome Sequencing Consortium"/>
            <person name="Venkatesh B."/>
            <person name="Lee A.P."/>
            <person name="Ravi V."/>
            <person name="Maurya A.K."/>
            <person name="Lian M.M."/>
            <person name="Swann J.B."/>
            <person name="Ohta Y."/>
            <person name="Flajnik M.F."/>
            <person name="Sutoh Y."/>
            <person name="Kasahara M."/>
            <person name="Hoon S."/>
            <person name="Gangu V."/>
            <person name="Roy S.W."/>
            <person name="Irimia M."/>
            <person name="Korzh V."/>
            <person name="Kondrychyn I."/>
            <person name="Lim Z.W."/>
            <person name="Tay B.H."/>
            <person name="Tohari S."/>
            <person name="Kong K.W."/>
            <person name="Ho S."/>
            <person name="Lorente-Galdos B."/>
            <person name="Quilez J."/>
            <person name="Marques-Bonet T."/>
            <person name="Raney B.J."/>
            <person name="Ingham P.W."/>
            <person name="Tay A."/>
            <person name="Hillier L.W."/>
            <person name="Minx P."/>
            <person name="Boehm T."/>
            <person name="Wilson R.K."/>
            <person name="Brenner S."/>
            <person name="Warren W.C."/>
        </authorList>
    </citation>
    <scope>NUCLEOTIDE SEQUENCE [LARGE SCALE GENOMIC DNA]</scope>
</reference>
<dbReference type="Ensembl" id="ENSCMIT00000039441.1">
    <property type="protein sequence ID" value="ENSCMIP00000038886.1"/>
    <property type="gene ID" value="ENSCMIG00000016317.1"/>
</dbReference>
<protein>
    <recommendedName>
        <fullName evidence="2">PH domain-containing protein</fullName>
    </recommendedName>
</protein>
<feature type="compositionally biased region" description="Pro residues" evidence="1">
    <location>
        <begin position="203"/>
        <end position="212"/>
    </location>
</feature>
<evidence type="ECO:0000313" key="4">
    <source>
        <dbReference type="Proteomes" id="UP000314986"/>
    </source>
</evidence>
<dbReference type="GO" id="GO:0017124">
    <property type="term" value="F:SH3 domain binding"/>
    <property type="evidence" value="ECO:0007669"/>
    <property type="project" value="TreeGrafter"/>
</dbReference>
<dbReference type="GeneTree" id="ENSGT00390000002216"/>
<dbReference type="Pfam" id="PF00169">
    <property type="entry name" value="PH"/>
    <property type="match status" value="1"/>
</dbReference>
<dbReference type="CDD" id="cd13308">
    <property type="entry name" value="PH_3BP2"/>
    <property type="match status" value="1"/>
</dbReference>
<dbReference type="SUPFAM" id="SSF50729">
    <property type="entry name" value="PH domain-like"/>
    <property type="match status" value="1"/>
</dbReference>
<feature type="region of interest" description="Disordered" evidence="1">
    <location>
        <begin position="166"/>
        <end position="248"/>
    </location>
</feature>
<name>A0A4W3JHH3_CALMI</name>
<dbReference type="InterPro" id="IPR035848">
    <property type="entry name" value="SH3BP2"/>
</dbReference>